<dbReference type="PATRIC" id="fig|1335616.4.peg.1160"/>
<dbReference type="InterPro" id="IPR000182">
    <property type="entry name" value="GNAT_dom"/>
</dbReference>
<proteinExistence type="inferred from homology"/>
<dbReference type="Pfam" id="PF00583">
    <property type="entry name" value="Acetyltransf_1"/>
    <property type="match status" value="1"/>
</dbReference>
<dbReference type="InterPro" id="IPR006464">
    <property type="entry name" value="AcTrfase_RimI/Ard1"/>
</dbReference>
<evidence type="ECO:0000313" key="7">
    <source>
        <dbReference type="Proteomes" id="UP000032279"/>
    </source>
</evidence>
<dbReference type="PROSITE" id="PS51186">
    <property type="entry name" value="GNAT"/>
    <property type="match status" value="1"/>
</dbReference>
<dbReference type="GO" id="GO:0008080">
    <property type="term" value="F:N-acetyltransferase activity"/>
    <property type="evidence" value="ECO:0007669"/>
    <property type="project" value="InterPro"/>
</dbReference>
<dbReference type="PANTHER" id="PTHR43420:SF44">
    <property type="entry name" value="ACETYLTRANSFERASE YPEA"/>
    <property type="match status" value="1"/>
</dbReference>
<evidence type="ECO:0000313" key="6">
    <source>
        <dbReference type="EMBL" id="KIS03277.1"/>
    </source>
</evidence>
<evidence type="ECO:0000256" key="1">
    <source>
        <dbReference type="ARBA" id="ARBA00005395"/>
    </source>
</evidence>
<evidence type="ECO:0000256" key="2">
    <source>
        <dbReference type="ARBA" id="ARBA00022490"/>
    </source>
</evidence>
<sequence>MFEKFKRWIKTSRQLRRREEISNILEVKNAVVSIKDADYFLARAQVTDVPEILQVEQLVYGATPWNESAFVQEIKRQRDRLYLVVRQNDRLLGFAGCSFNRQNNEAHITNIAITPAFQNHGIGRYLIRKLVRKAALLDMDQMTLEVRVSNTNAQRLYKKMGFLVKNVKKGYYFGDHEDALNMVLDLNYMKGKN</sequence>
<dbReference type="CDD" id="cd04301">
    <property type="entry name" value="NAT_SF"/>
    <property type="match status" value="1"/>
</dbReference>
<keyword evidence="7" id="KW-1185">Reference proteome</keyword>
<dbReference type="NCBIfam" id="TIGR01575">
    <property type="entry name" value="rimI"/>
    <property type="match status" value="1"/>
</dbReference>
<evidence type="ECO:0000256" key="4">
    <source>
        <dbReference type="ARBA" id="ARBA00023315"/>
    </source>
</evidence>
<dbReference type="OrthoDB" id="9794566at2"/>
<dbReference type="InterPro" id="IPR050680">
    <property type="entry name" value="YpeA/RimI_acetyltransf"/>
</dbReference>
<comment type="caution">
    <text evidence="6">The sequence shown here is derived from an EMBL/GenBank/DDBJ whole genome shotgun (WGS) entry which is preliminary data.</text>
</comment>
<dbReference type="Gene3D" id="3.40.630.30">
    <property type="match status" value="1"/>
</dbReference>
<protein>
    <submittedName>
        <fullName evidence="6">Ribosomal-protein-S18p-alanine acetyltransferase</fullName>
    </submittedName>
</protein>
<dbReference type="STRING" id="1335616.WDC_1153"/>
<comment type="similarity">
    <text evidence="1">Belongs to the acetyltransferase family. RimI subfamily.</text>
</comment>
<reference evidence="6 7" key="1">
    <citation type="submission" date="2013-08" db="EMBL/GenBank/DDBJ databases">
        <title>Lactobacillus wasatchii sp. WDC04, a late gas producing bacteria isolated from aged chedder cheese.</title>
        <authorList>
            <person name="Oberg C.J."/>
            <person name="Culumber M."/>
            <person name="McMahon D.J."/>
            <person name="Broadbent J.R."/>
            <person name="Oberg T.S."/>
            <person name="Ortaki F."/>
        </authorList>
    </citation>
    <scope>NUCLEOTIDE SEQUENCE [LARGE SCALE GENOMIC DNA]</scope>
    <source>
        <strain evidence="6 7">WDC04</strain>
    </source>
</reference>
<evidence type="ECO:0000256" key="3">
    <source>
        <dbReference type="ARBA" id="ARBA00022679"/>
    </source>
</evidence>
<keyword evidence="2" id="KW-0963">Cytoplasm</keyword>
<keyword evidence="4" id="KW-0012">Acyltransferase</keyword>
<dbReference type="PANTHER" id="PTHR43420">
    <property type="entry name" value="ACETYLTRANSFERASE"/>
    <property type="match status" value="1"/>
</dbReference>
<name>A0A0D1A6G0_9LACO</name>
<dbReference type="EMBL" id="AWTT01000025">
    <property type="protein sequence ID" value="KIS03277.1"/>
    <property type="molecule type" value="Genomic_DNA"/>
</dbReference>
<organism evidence="6 7">
    <name type="scientific">Paucilactobacillus wasatchensis</name>
    <dbReference type="NCBI Taxonomy" id="1335616"/>
    <lineage>
        <taxon>Bacteria</taxon>
        <taxon>Bacillati</taxon>
        <taxon>Bacillota</taxon>
        <taxon>Bacilli</taxon>
        <taxon>Lactobacillales</taxon>
        <taxon>Lactobacillaceae</taxon>
        <taxon>Paucilactobacillus</taxon>
    </lineage>
</organism>
<dbReference type="AlphaFoldDB" id="A0A0D1A6G0"/>
<dbReference type="SUPFAM" id="SSF55729">
    <property type="entry name" value="Acyl-CoA N-acyltransferases (Nat)"/>
    <property type="match status" value="1"/>
</dbReference>
<dbReference type="RefSeq" id="WP_044010899.1">
    <property type="nucleotide sequence ID" value="NZ_AWTT01000025.1"/>
</dbReference>
<dbReference type="InterPro" id="IPR016181">
    <property type="entry name" value="Acyl_CoA_acyltransferase"/>
</dbReference>
<gene>
    <name evidence="6" type="ORF">WDC_1153</name>
</gene>
<evidence type="ECO:0000259" key="5">
    <source>
        <dbReference type="PROSITE" id="PS51186"/>
    </source>
</evidence>
<feature type="domain" description="N-acetyltransferase" evidence="5">
    <location>
        <begin position="39"/>
        <end position="187"/>
    </location>
</feature>
<accession>A0A0D1A6G0</accession>
<keyword evidence="3 6" id="KW-0808">Transferase</keyword>
<dbReference type="Proteomes" id="UP000032279">
    <property type="component" value="Unassembled WGS sequence"/>
</dbReference>